<dbReference type="GO" id="GO:0016491">
    <property type="term" value="F:oxidoreductase activity"/>
    <property type="evidence" value="ECO:0007669"/>
    <property type="project" value="InterPro"/>
</dbReference>
<sequence>MAGVQVGKRIIGADAPVIVGWENIGRVQGGPVKQFVFTYFQPAMLFAAILFWYYAPNWLAVASTAIAIRLGWMILLLALEWVNPRYESWQLTWKEFATDAFYVGLGMTFLGMVDAYIGDGVMIKAVQGAFDWEKFSWFTGLPLLLQALLISMIFDFGQYWMHRAMHNWHPLWLTHAPHHYITQLNINKGAVGNPIELFLIGLGIGGLFDFLPRAFLLAGAIGMTVSVYQHINVRFNTPRWWRFIFNTVEHHSVHHSQDYEATRSNYSGTWIIWDRIFGTCVDGEAEVLGMEGGRRMHIGETMIFPFREGWRSAKEAFAKRSGRGANPQLQSAQLEPAE</sequence>
<evidence type="ECO:0000256" key="6">
    <source>
        <dbReference type="SAM" id="Phobius"/>
    </source>
</evidence>
<proteinExistence type="predicted"/>
<evidence type="ECO:0000313" key="9">
    <source>
        <dbReference type="EMBL" id="MXP39452.1"/>
    </source>
</evidence>
<dbReference type="EMBL" id="JACICE010000002">
    <property type="protein sequence ID" value="MBB3775443.1"/>
    <property type="molecule type" value="Genomic_DNA"/>
</dbReference>
<evidence type="ECO:0000256" key="4">
    <source>
        <dbReference type="ARBA" id="ARBA00023136"/>
    </source>
</evidence>
<accession>A0A6I4UKR6</accession>
<feature type="transmembrane region" description="Helical" evidence="6">
    <location>
        <begin position="190"/>
        <end position="208"/>
    </location>
</feature>
<keyword evidence="11" id="KW-1185">Reference proteome</keyword>
<feature type="compositionally biased region" description="Polar residues" evidence="5">
    <location>
        <begin position="327"/>
        <end position="338"/>
    </location>
</feature>
<evidence type="ECO:0000259" key="7">
    <source>
        <dbReference type="Pfam" id="PF04116"/>
    </source>
</evidence>
<feature type="transmembrane region" description="Helical" evidence="6">
    <location>
        <begin position="60"/>
        <end position="79"/>
    </location>
</feature>
<evidence type="ECO:0000256" key="2">
    <source>
        <dbReference type="ARBA" id="ARBA00022692"/>
    </source>
</evidence>
<protein>
    <submittedName>
        <fullName evidence="9">Fatty acid hydroxylase family protein</fullName>
    </submittedName>
    <submittedName>
        <fullName evidence="8">Sterol desaturase/sphingolipid hydroxylase (Fatty acid hydroxylase superfamily)</fullName>
    </submittedName>
</protein>
<dbReference type="Proteomes" id="UP000548685">
    <property type="component" value="Unassembled WGS sequence"/>
</dbReference>
<feature type="domain" description="Fatty acid hydroxylase" evidence="7">
    <location>
        <begin position="148"/>
        <end position="279"/>
    </location>
</feature>
<keyword evidence="4 6" id="KW-0472">Membrane</keyword>
<reference evidence="8 11" key="2">
    <citation type="submission" date="2020-08" db="EMBL/GenBank/DDBJ databases">
        <title>Genomic Encyclopedia of Type Strains, Phase IV (KMG-IV): sequencing the most valuable type-strain genomes for metagenomic binning, comparative biology and taxonomic classification.</title>
        <authorList>
            <person name="Goeker M."/>
        </authorList>
    </citation>
    <scope>NUCLEOTIDE SEQUENCE [LARGE SCALE GENOMIC DNA]</scope>
    <source>
        <strain evidence="8 11">DSM 8510</strain>
    </source>
</reference>
<feature type="transmembrane region" description="Helical" evidence="6">
    <location>
        <begin position="137"/>
        <end position="156"/>
    </location>
</feature>
<dbReference type="EMBL" id="WTYB01000002">
    <property type="protein sequence ID" value="MXP39452.1"/>
    <property type="molecule type" value="Genomic_DNA"/>
</dbReference>
<feature type="transmembrane region" description="Helical" evidence="6">
    <location>
        <begin position="100"/>
        <end position="117"/>
    </location>
</feature>
<dbReference type="OrthoDB" id="9770329at2"/>
<organism evidence="9 10">
    <name type="scientific">Erythrobacter ramosus</name>
    <dbReference type="NCBI Taxonomy" id="35811"/>
    <lineage>
        <taxon>Bacteria</taxon>
        <taxon>Pseudomonadati</taxon>
        <taxon>Pseudomonadota</taxon>
        <taxon>Alphaproteobacteria</taxon>
        <taxon>Sphingomonadales</taxon>
        <taxon>Erythrobacteraceae</taxon>
        <taxon>Erythrobacter/Porphyrobacter group</taxon>
        <taxon>Erythrobacter</taxon>
    </lineage>
</organism>
<evidence type="ECO:0000256" key="5">
    <source>
        <dbReference type="SAM" id="MobiDB-lite"/>
    </source>
</evidence>
<evidence type="ECO:0000313" key="8">
    <source>
        <dbReference type="EMBL" id="MBB3775443.1"/>
    </source>
</evidence>
<dbReference type="Proteomes" id="UP000430021">
    <property type="component" value="Unassembled WGS sequence"/>
</dbReference>
<dbReference type="GO" id="GO:0005506">
    <property type="term" value="F:iron ion binding"/>
    <property type="evidence" value="ECO:0007669"/>
    <property type="project" value="InterPro"/>
</dbReference>
<keyword evidence="3 6" id="KW-1133">Transmembrane helix</keyword>
<dbReference type="PANTHER" id="PTHR11863">
    <property type="entry name" value="STEROL DESATURASE"/>
    <property type="match status" value="1"/>
</dbReference>
<dbReference type="Pfam" id="PF04116">
    <property type="entry name" value="FA_hydroxylase"/>
    <property type="match status" value="1"/>
</dbReference>
<comment type="subcellular location">
    <subcellularLocation>
        <location evidence="1">Membrane</location>
    </subcellularLocation>
</comment>
<feature type="region of interest" description="Disordered" evidence="5">
    <location>
        <begin position="317"/>
        <end position="338"/>
    </location>
</feature>
<dbReference type="RefSeq" id="WP_160761489.1">
    <property type="nucleotide sequence ID" value="NZ_BAAADZ010000010.1"/>
</dbReference>
<dbReference type="InterPro" id="IPR006694">
    <property type="entry name" value="Fatty_acid_hydroxylase"/>
</dbReference>
<dbReference type="AlphaFoldDB" id="A0A6I4UKR6"/>
<evidence type="ECO:0000256" key="3">
    <source>
        <dbReference type="ARBA" id="ARBA00022989"/>
    </source>
</evidence>
<evidence type="ECO:0000313" key="11">
    <source>
        <dbReference type="Proteomes" id="UP000548685"/>
    </source>
</evidence>
<dbReference type="GO" id="GO:0016020">
    <property type="term" value="C:membrane"/>
    <property type="evidence" value="ECO:0007669"/>
    <property type="project" value="UniProtKB-SubCell"/>
</dbReference>
<keyword evidence="2 6" id="KW-0812">Transmembrane</keyword>
<gene>
    <name evidence="8" type="ORF">FHS52_001412</name>
    <name evidence="9" type="ORF">GRI59_12630</name>
</gene>
<name>A0A6I4UKR6_9SPHN</name>
<dbReference type="InterPro" id="IPR050307">
    <property type="entry name" value="Sterol_Desaturase_Related"/>
</dbReference>
<feature type="transmembrane region" description="Helical" evidence="6">
    <location>
        <begin position="36"/>
        <end position="54"/>
    </location>
</feature>
<evidence type="ECO:0000313" key="10">
    <source>
        <dbReference type="Proteomes" id="UP000430021"/>
    </source>
</evidence>
<evidence type="ECO:0000256" key="1">
    <source>
        <dbReference type="ARBA" id="ARBA00004370"/>
    </source>
</evidence>
<comment type="caution">
    <text evidence="9">The sequence shown here is derived from an EMBL/GenBank/DDBJ whole genome shotgun (WGS) entry which is preliminary data.</text>
</comment>
<reference evidence="9 10" key="1">
    <citation type="submission" date="2019-12" db="EMBL/GenBank/DDBJ databases">
        <title>Genomic-based taxomic classification of the family Erythrobacteraceae.</title>
        <authorList>
            <person name="Xu L."/>
        </authorList>
    </citation>
    <scope>NUCLEOTIDE SEQUENCE [LARGE SCALE GENOMIC DNA]</scope>
    <source>
        <strain evidence="9 10">JCM 10282</strain>
    </source>
</reference>
<dbReference type="GO" id="GO:0008610">
    <property type="term" value="P:lipid biosynthetic process"/>
    <property type="evidence" value="ECO:0007669"/>
    <property type="project" value="InterPro"/>
</dbReference>